<keyword evidence="10 11" id="KW-0472">Membrane</keyword>
<feature type="transmembrane region" description="Helical" evidence="11">
    <location>
        <begin position="333"/>
        <end position="355"/>
    </location>
</feature>
<reference evidence="14 15" key="1">
    <citation type="journal article" date="2008" name="Nature">
        <title>The Phaeodactylum genome reveals the evolutionary history of diatom genomes.</title>
        <authorList>
            <person name="Bowler C."/>
            <person name="Allen A.E."/>
            <person name="Badger J.H."/>
            <person name="Grimwood J."/>
            <person name="Jabbari K."/>
            <person name="Kuo A."/>
            <person name="Maheswari U."/>
            <person name="Martens C."/>
            <person name="Maumus F."/>
            <person name="Otillar R.P."/>
            <person name="Rayko E."/>
            <person name="Salamov A."/>
            <person name="Vandepoele K."/>
            <person name="Beszteri B."/>
            <person name="Gruber A."/>
            <person name="Heijde M."/>
            <person name="Katinka M."/>
            <person name="Mock T."/>
            <person name="Valentin K."/>
            <person name="Verret F."/>
            <person name="Berges J.A."/>
            <person name="Brownlee C."/>
            <person name="Cadoret J.P."/>
            <person name="Chiovitti A."/>
            <person name="Choi C.J."/>
            <person name="Coesel S."/>
            <person name="De Martino A."/>
            <person name="Detter J.C."/>
            <person name="Durkin C."/>
            <person name="Falciatore A."/>
            <person name="Fournet J."/>
            <person name="Haruta M."/>
            <person name="Huysman M.J."/>
            <person name="Jenkins B.D."/>
            <person name="Jiroutova K."/>
            <person name="Jorgensen R.E."/>
            <person name="Joubert Y."/>
            <person name="Kaplan A."/>
            <person name="Kroger N."/>
            <person name="Kroth P.G."/>
            <person name="La Roche J."/>
            <person name="Lindquist E."/>
            <person name="Lommer M."/>
            <person name="Martin-Jezequel V."/>
            <person name="Lopez P.J."/>
            <person name="Lucas S."/>
            <person name="Mangogna M."/>
            <person name="McGinnis K."/>
            <person name="Medlin L.K."/>
            <person name="Montsant A."/>
            <person name="Oudot-Le Secq M.P."/>
            <person name="Napoli C."/>
            <person name="Obornik M."/>
            <person name="Parker M.S."/>
            <person name="Petit J.L."/>
            <person name="Porcel B.M."/>
            <person name="Poulsen N."/>
            <person name="Robison M."/>
            <person name="Rychlewski L."/>
            <person name="Rynearson T.A."/>
            <person name="Schmutz J."/>
            <person name="Shapiro H."/>
            <person name="Siaut M."/>
            <person name="Stanley M."/>
            <person name="Sussman M.R."/>
            <person name="Taylor A.R."/>
            <person name="Vardi A."/>
            <person name="von Dassow P."/>
            <person name="Vyverman W."/>
            <person name="Willis A."/>
            <person name="Wyrwicz L.S."/>
            <person name="Rokhsar D.S."/>
            <person name="Weissenbach J."/>
            <person name="Armbrust E.V."/>
            <person name="Green B.R."/>
            <person name="Van de Peer Y."/>
            <person name="Grigoriev I.V."/>
        </authorList>
    </citation>
    <scope>NUCLEOTIDE SEQUENCE [LARGE SCALE GENOMIC DNA]</scope>
    <source>
        <strain evidence="14 15">CCAP 1055/1</strain>
    </source>
</reference>
<evidence type="ECO:0000256" key="9">
    <source>
        <dbReference type="ARBA" id="ARBA00022989"/>
    </source>
</evidence>
<evidence type="ECO:0000313" key="15">
    <source>
        <dbReference type="Proteomes" id="UP000000759"/>
    </source>
</evidence>
<feature type="transmembrane region" description="Helical" evidence="11">
    <location>
        <begin position="362"/>
        <end position="382"/>
    </location>
</feature>
<gene>
    <name evidence="14" type="ORF">PHATRDRAFT_48028</name>
</gene>
<evidence type="ECO:0000256" key="6">
    <source>
        <dbReference type="ARBA" id="ARBA00022692"/>
    </source>
</evidence>
<feature type="transmembrane region" description="Helical" evidence="11">
    <location>
        <begin position="471"/>
        <end position="495"/>
    </location>
</feature>
<dbReference type="PANTHER" id="PTHR22936:SF69">
    <property type="entry name" value="RHOMBOID-LIKE PROTEIN"/>
    <property type="match status" value="1"/>
</dbReference>
<sequence>MRESVYRKHWGSRSNGSETDHSGHLRKCSYTPPPVPTVVITQQRQHSPIIDRHEPASSPQISFRRIRRPSPLIQSRDEAPPRRGLSSDREYEQGDEELSVVPSGNLTPLSSYSPLRTFANWNQTSADSASYHLASPDGQIAIDVRLPSPKHRTKLKRWYEKQDAASATTSNLKGRPLQSHSQRIHQQGTIHLEKTDHLLYDEKLELPVDEMLFSNEDTFDQTADQTYDETYATNPKTMSTFADDHTLDSACAGRSVGHGDDLRTKQHVPFVSIIVMAVQLLILITQLAMCGVASLDVNPMIGPYPDAFSEWGGKNAYLMTEENQWWRLLTSSFLHVGVLHLLANALCVIWSVAVFEQEWGSCRWLLVFLVSSVGCTACASLGDADTIGVGSSGTLMGLYAAKLAQVMSCTCFEVHKSLDGNIHYDRMCGVLVGIAILSMLSACHVGGLVTGFLVGILIFSTSIRHCCTRLLWALLGLLGVSGFLGFALYSVAVYIEPDEQIADTCEYFRNLFPEDYTCECAW</sequence>
<dbReference type="InterPro" id="IPR022764">
    <property type="entry name" value="Peptidase_S54_rhomboid_dom"/>
</dbReference>
<dbReference type="SUPFAM" id="SSF144091">
    <property type="entry name" value="Rhomboid-like"/>
    <property type="match status" value="1"/>
</dbReference>
<accession>B7G5Q6</accession>
<dbReference type="InterPro" id="IPR002610">
    <property type="entry name" value="Peptidase_S54_rhomboid-like"/>
</dbReference>
<dbReference type="STRING" id="556484.B7G5Q6"/>
<name>B7G5Q6_PHATC</name>
<evidence type="ECO:0000256" key="5">
    <source>
        <dbReference type="ARBA" id="ARBA00022670"/>
    </source>
</evidence>
<dbReference type="Proteomes" id="UP000000759">
    <property type="component" value="Chromosome 15"/>
</dbReference>
<keyword evidence="6 11" id="KW-0812">Transmembrane</keyword>
<dbReference type="GO" id="GO:0004252">
    <property type="term" value="F:serine-type endopeptidase activity"/>
    <property type="evidence" value="ECO:0007669"/>
    <property type="project" value="InterPro"/>
</dbReference>
<feature type="domain" description="Peptidase S54 rhomboid" evidence="13">
    <location>
        <begin position="323"/>
        <end position="459"/>
    </location>
</feature>
<comment type="similarity">
    <text evidence="3 11">Belongs to the peptidase S54 family.</text>
</comment>
<feature type="region of interest" description="Disordered" evidence="12">
    <location>
        <begin position="1"/>
        <end position="106"/>
    </location>
</feature>
<dbReference type="EMBL" id="CM000617">
    <property type="protein sequence ID" value="EEC46351.1"/>
    <property type="molecule type" value="Genomic_DNA"/>
</dbReference>
<organism evidence="14 15">
    <name type="scientific">Phaeodactylum tricornutum (strain CCAP 1055/1)</name>
    <dbReference type="NCBI Taxonomy" id="556484"/>
    <lineage>
        <taxon>Eukaryota</taxon>
        <taxon>Sar</taxon>
        <taxon>Stramenopiles</taxon>
        <taxon>Ochrophyta</taxon>
        <taxon>Bacillariophyta</taxon>
        <taxon>Bacillariophyceae</taxon>
        <taxon>Bacillariophycidae</taxon>
        <taxon>Naviculales</taxon>
        <taxon>Phaeodactylaceae</taxon>
        <taxon>Phaeodactylum</taxon>
    </lineage>
</organism>
<dbReference type="PANTHER" id="PTHR22936">
    <property type="entry name" value="RHOMBOID-RELATED"/>
    <property type="match status" value="1"/>
</dbReference>
<dbReference type="InParanoid" id="B7G5Q6"/>
<dbReference type="AlphaFoldDB" id="B7G5Q6"/>
<dbReference type="KEGG" id="pti:PHATRDRAFT_48028"/>
<evidence type="ECO:0000256" key="2">
    <source>
        <dbReference type="ARBA" id="ARBA00004141"/>
    </source>
</evidence>
<dbReference type="RefSeq" id="XP_002182450.1">
    <property type="nucleotide sequence ID" value="XM_002182414.1"/>
</dbReference>
<dbReference type="OrthoDB" id="418595at2759"/>
<keyword evidence="7 11" id="KW-0378">Hydrolase</keyword>
<keyword evidence="5 11" id="KW-0645">Protease</keyword>
<proteinExistence type="inferred from homology"/>
<comment type="subcellular location">
    <subcellularLocation>
        <location evidence="2 11">Membrane</location>
        <topology evidence="2 11">Multi-pass membrane protein</topology>
    </subcellularLocation>
</comment>
<evidence type="ECO:0000256" key="8">
    <source>
        <dbReference type="ARBA" id="ARBA00022825"/>
    </source>
</evidence>
<keyword evidence="9 11" id="KW-1133">Transmembrane helix</keyword>
<comment type="catalytic activity">
    <reaction evidence="1 11">
        <text>Cleaves type-1 transmembrane domains using a catalytic dyad composed of serine and histidine that are contributed by different transmembrane domains.</text>
        <dbReference type="EC" id="3.4.21.105"/>
    </reaction>
</comment>
<evidence type="ECO:0000256" key="4">
    <source>
        <dbReference type="ARBA" id="ARBA00013039"/>
    </source>
</evidence>
<comment type="caution">
    <text evidence="11">Lacks conserved residue(s) required for the propagation of feature annotation.</text>
</comment>
<dbReference type="Gene3D" id="1.20.1540.10">
    <property type="entry name" value="Rhomboid-like"/>
    <property type="match status" value="1"/>
</dbReference>
<dbReference type="GO" id="GO:0006508">
    <property type="term" value="P:proteolysis"/>
    <property type="evidence" value="ECO:0007669"/>
    <property type="project" value="UniProtKB-KW"/>
</dbReference>
<dbReference type="eggNOG" id="KOG2289">
    <property type="taxonomic scope" value="Eukaryota"/>
</dbReference>
<feature type="compositionally biased region" description="Basic and acidic residues" evidence="12">
    <location>
        <begin position="75"/>
        <end position="92"/>
    </location>
</feature>
<keyword evidence="8 11" id="KW-0720">Serine protease</keyword>
<feature type="region of interest" description="Disordered" evidence="12">
    <location>
        <begin position="161"/>
        <end position="181"/>
    </location>
</feature>
<dbReference type="PaxDb" id="2850-Phatr48028"/>
<protein>
    <recommendedName>
        <fullName evidence="4">rhomboid protease</fullName>
        <ecNumber evidence="4">3.4.21.105</ecNumber>
    </recommendedName>
</protein>
<feature type="transmembrane region" description="Helical" evidence="11">
    <location>
        <begin position="430"/>
        <end position="459"/>
    </location>
</feature>
<evidence type="ECO:0000256" key="3">
    <source>
        <dbReference type="ARBA" id="ARBA00009045"/>
    </source>
</evidence>
<dbReference type="EC" id="3.4.21.105" evidence="4"/>
<feature type="compositionally biased region" description="Polar residues" evidence="12">
    <location>
        <begin position="165"/>
        <end position="181"/>
    </location>
</feature>
<evidence type="ECO:0000256" key="12">
    <source>
        <dbReference type="SAM" id="MobiDB-lite"/>
    </source>
</evidence>
<evidence type="ECO:0000256" key="10">
    <source>
        <dbReference type="ARBA" id="ARBA00023136"/>
    </source>
</evidence>
<dbReference type="InterPro" id="IPR035952">
    <property type="entry name" value="Rhomboid-like_sf"/>
</dbReference>
<evidence type="ECO:0000256" key="1">
    <source>
        <dbReference type="ARBA" id="ARBA00000156"/>
    </source>
</evidence>
<evidence type="ECO:0000256" key="7">
    <source>
        <dbReference type="ARBA" id="ARBA00022801"/>
    </source>
</evidence>
<evidence type="ECO:0000259" key="13">
    <source>
        <dbReference type="Pfam" id="PF01694"/>
    </source>
</evidence>
<dbReference type="GeneID" id="7203021"/>
<evidence type="ECO:0000313" key="14">
    <source>
        <dbReference type="EMBL" id="EEC46351.1"/>
    </source>
</evidence>
<feature type="transmembrane region" description="Helical" evidence="11">
    <location>
        <begin position="270"/>
        <end position="295"/>
    </location>
</feature>
<dbReference type="GO" id="GO:0016020">
    <property type="term" value="C:membrane"/>
    <property type="evidence" value="ECO:0007669"/>
    <property type="project" value="UniProtKB-SubCell"/>
</dbReference>
<dbReference type="Pfam" id="PF01694">
    <property type="entry name" value="Rhomboid"/>
    <property type="match status" value="1"/>
</dbReference>
<comment type="function">
    <text evidence="11">Serine protease involved in intramembrane proteolysis.</text>
</comment>
<dbReference type="HOGENOM" id="CLU_558359_0_0_1"/>
<reference evidence="15" key="2">
    <citation type="submission" date="2008-08" db="EMBL/GenBank/DDBJ databases">
        <authorList>
            <consortium name="Diatom Consortium"/>
            <person name="Grigoriev I."/>
            <person name="Grimwood J."/>
            <person name="Kuo A."/>
            <person name="Otillar R.P."/>
            <person name="Salamov A."/>
            <person name="Detter J.C."/>
            <person name="Lindquist E."/>
            <person name="Shapiro H."/>
            <person name="Lucas S."/>
            <person name="Glavina del Rio T."/>
            <person name="Pitluck S."/>
            <person name="Rokhsar D."/>
            <person name="Bowler C."/>
        </authorList>
    </citation>
    <scope>GENOME REANNOTATION</scope>
    <source>
        <strain evidence="15">CCAP 1055/1</strain>
    </source>
</reference>
<keyword evidence="15" id="KW-1185">Reference proteome</keyword>
<evidence type="ECO:0000256" key="11">
    <source>
        <dbReference type="RuleBase" id="RU362115"/>
    </source>
</evidence>